<evidence type="ECO:0000313" key="2">
    <source>
        <dbReference type="EMBL" id="PXX00764.1"/>
    </source>
</evidence>
<dbReference type="EMBL" id="QJJU01000033">
    <property type="protein sequence ID" value="PXX00764.1"/>
    <property type="molecule type" value="Genomic_DNA"/>
</dbReference>
<evidence type="ECO:0000256" key="1">
    <source>
        <dbReference type="SAM" id="MobiDB-lite"/>
    </source>
</evidence>
<reference evidence="2 3" key="2">
    <citation type="submission" date="2018-06" db="EMBL/GenBank/DDBJ databases">
        <title>Sequencing of bacterial isolates from soil warming experiment in Harvard Forest, Massachusetts, USA.</title>
        <authorList>
            <person name="Deangelis K.PhD."/>
        </authorList>
    </citation>
    <scope>NUCLEOTIDE SEQUENCE [LARGE SCALE GENOMIC DNA]</scope>
    <source>
        <strain evidence="2 3">GAS496</strain>
    </source>
</reference>
<evidence type="ECO:0000313" key="3">
    <source>
        <dbReference type="Proteomes" id="UP000247781"/>
    </source>
</evidence>
<feature type="region of interest" description="Disordered" evidence="1">
    <location>
        <begin position="1"/>
        <end position="44"/>
    </location>
</feature>
<reference evidence="3" key="1">
    <citation type="submission" date="2018-05" db="EMBL/GenBank/DDBJ databases">
        <authorList>
            <person name="Deangelis K."/>
            <person name="Huntemann M."/>
            <person name="Clum A."/>
            <person name="Pillay M."/>
            <person name="Palaniappan K."/>
            <person name="Varghese N."/>
            <person name="Mikhailova N."/>
            <person name="Stamatis D."/>
            <person name="Reddy T."/>
            <person name="Daum C."/>
            <person name="Shapiro N."/>
            <person name="Ivanova N."/>
            <person name="Kyrpides N."/>
            <person name="Woyke T."/>
        </authorList>
    </citation>
    <scope>NUCLEOTIDE SEQUENCE [LARGE SCALE GENOMIC DNA]</scope>
    <source>
        <strain evidence="3">GAS496</strain>
    </source>
</reference>
<sequence length="198" mass="21754">MRSPAAPPPIPLDPHLSGPTALETGLPRLGRKSRPRVAVASARPRVAERRRAGCARVDAASYRRRHDAAAGLHEFLITHSCWRYSWVAVTARKAPCQAPAQRCDCSWQVGQLTAGRRFKWAAALATFVRPHMIIDCYGRSDARLCHRRDDVAHALSAARCSVAWRPASIHSRNQQSHSPTHASSTTHPAVAKAAALRR</sequence>
<accession>A0A318H7Z5</accession>
<dbReference type="AlphaFoldDB" id="A0A318H7Z5"/>
<organism evidence="2 3">
    <name type="scientific">Mycolicibacterium moriokaense</name>
    <dbReference type="NCBI Taxonomy" id="39691"/>
    <lineage>
        <taxon>Bacteria</taxon>
        <taxon>Bacillati</taxon>
        <taxon>Actinomycetota</taxon>
        <taxon>Actinomycetes</taxon>
        <taxon>Mycobacteriales</taxon>
        <taxon>Mycobacteriaceae</taxon>
        <taxon>Mycolicibacterium</taxon>
    </lineage>
</organism>
<keyword evidence="3" id="KW-1185">Reference proteome</keyword>
<feature type="region of interest" description="Disordered" evidence="1">
    <location>
        <begin position="171"/>
        <end position="198"/>
    </location>
</feature>
<gene>
    <name evidence="2" type="ORF">C8E89_13325</name>
</gene>
<name>A0A318H7Z5_9MYCO</name>
<feature type="compositionally biased region" description="Pro residues" evidence="1">
    <location>
        <begin position="1"/>
        <end position="12"/>
    </location>
</feature>
<dbReference type="Proteomes" id="UP000247781">
    <property type="component" value="Unassembled WGS sequence"/>
</dbReference>
<proteinExistence type="predicted"/>
<feature type="compositionally biased region" description="Low complexity" evidence="1">
    <location>
        <begin position="176"/>
        <end position="189"/>
    </location>
</feature>
<comment type="caution">
    <text evidence="2">The sequence shown here is derived from an EMBL/GenBank/DDBJ whole genome shotgun (WGS) entry which is preliminary data.</text>
</comment>
<protein>
    <submittedName>
        <fullName evidence="2">Uncharacterized protein</fullName>
    </submittedName>
</protein>